<evidence type="ECO:0000313" key="3">
    <source>
        <dbReference type="Proteomes" id="UP000008810"/>
    </source>
</evidence>
<organism evidence="1">
    <name type="scientific">Brachypodium distachyon</name>
    <name type="common">Purple false brome</name>
    <name type="synonym">Trachynia distachya</name>
    <dbReference type="NCBI Taxonomy" id="15368"/>
    <lineage>
        <taxon>Eukaryota</taxon>
        <taxon>Viridiplantae</taxon>
        <taxon>Streptophyta</taxon>
        <taxon>Embryophyta</taxon>
        <taxon>Tracheophyta</taxon>
        <taxon>Spermatophyta</taxon>
        <taxon>Magnoliopsida</taxon>
        <taxon>Liliopsida</taxon>
        <taxon>Poales</taxon>
        <taxon>Poaceae</taxon>
        <taxon>BOP clade</taxon>
        <taxon>Pooideae</taxon>
        <taxon>Stipodae</taxon>
        <taxon>Brachypodieae</taxon>
        <taxon>Brachypodium</taxon>
    </lineage>
</organism>
<evidence type="ECO:0000313" key="2">
    <source>
        <dbReference type="EnsemblPlants" id="KQK02369"/>
    </source>
</evidence>
<sequence>MNVSIPQKRLDTCNISTRIMKRRNYVLRRVLFNLLPCAPLLGGPCPWAQIHHMQGRQRQSMLYSTKQVGAPDKAIKQAQKKLEKDVRYRYSPIRSVSSIANVGPHICMAVTNSFVSIRPCRSLGVNKR</sequence>
<evidence type="ECO:0000313" key="1">
    <source>
        <dbReference type="EMBL" id="KQK02369.2"/>
    </source>
</evidence>
<reference evidence="1" key="2">
    <citation type="submission" date="2017-06" db="EMBL/GenBank/DDBJ databases">
        <title>WGS assembly of Brachypodium distachyon.</title>
        <authorList>
            <consortium name="The International Brachypodium Initiative"/>
            <person name="Lucas S."/>
            <person name="Harmon-Smith M."/>
            <person name="Lail K."/>
            <person name="Tice H."/>
            <person name="Grimwood J."/>
            <person name="Bruce D."/>
            <person name="Barry K."/>
            <person name="Shu S."/>
            <person name="Lindquist E."/>
            <person name="Wang M."/>
            <person name="Pitluck S."/>
            <person name="Vogel J.P."/>
            <person name="Garvin D.F."/>
            <person name="Mockler T.C."/>
            <person name="Schmutz J."/>
            <person name="Rokhsar D."/>
            <person name="Bevan M.W."/>
        </authorList>
    </citation>
    <scope>NUCLEOTIDE SEQUENCE</scope>
    <source>
        <strain evidence="1">Bd21</strain>
    </source>
</reference>
<name>A0A0Q3JV76_BRADI</name>
<reference evidence="2" key="3">
    <citation type="submission" date="2018-08" db="UniProtKB">
        <authorList>
            <consortium name="EnsemblPlants"/>
        </authorList>
    </citation>
    <scope>IDENTIFICATION</scope>
    <source>
        <strain evidence="2">cv. Bd21</strain>
    </source>
</reference>
<keyword evidence="3" id="KW-1185">Reference proteome</keyword>
<protein>
    <submittedName>
        <fullName evidence="1 2">Uncharacterized protein</fullName>
    </submittedName>
</protein>
<gene>
    <name evidence="1" type="ORF">BRADI_2g01055v3</name>
</gene>
<dbReference type="Gramene" id="KQK02369">
    <property type="protein sequence ID" value="KQK02369"/>
    <property type="gene ID" value="BRADI_2g01055v3"/>
</dbReference>
<dbReference type="AlphaFoldDB" id="A0A0Q3JV76"/>
<accession>A0A0Q3JV76</accession>
<dbReference type="EMBL" id="CM000881">
    <property type="protein sequence ID" value="KQK02369.2"/>
    <property type="molecule type" value="Genomic_DNA"/>
</dbReference>
<dbReference type="Proteomes" id="UP000008810">
    <property type="component" value="Chromosome 2"/>
</dbReference>
<reference evidence="1 2" key="1">
    <citation type="journal article" date="2010" name="Nature">
        <title>Genome sequencing and analysis of the model grass Brachypodium distachyon.</title>
        <authorList>
            <consortium name="International Brachypodium Initiative"/>
        </authorList>
    </citation>
    <scope>NUCLEOTIDE SEQUENCE [LARGE SCALE GENOMIC DNA]</scope>
    <source>
        <strain evidence="1 2">Bd21</strain>
    </source>
</reference>
<dbReference type="InParanoid" id="A0A0Q3JV76"/>
<dbReference type="EnsemblPlants" id="KQK02369">
    <property type="protein sequence ID" value="KQK02369"/>
    <property type="gene ID" value="BRADI_2g01055v3"/>
</dbReference>
<proteinExistence type="predicted"/>